<comment type="caution">
    <text evidence="4">The sequence shown here is derived from an EMBL/GenBank/DDBJ whole genome shotgun (WGS) entry which is preliminary data.</text>
</comment>
<dbReference type="PROSITE" id="PS50075">
    <property type="entry name" value="CARRIER"/>
    <property type="match status" value="1"/>
</dbReference>
<reference evidence="4 5" key="1">
    <citation type="submission" date="2019-03" db="EMBL/GenBank/DDBJ databases">
        <title>Genomic Encyclopedia of Type Strains, Phase IV (KMG-IV): sequencing the most valuable type-strain genomes for metagenomic binning, comparative biology and taxonomic classification.</title>
        <authorList>
            <person name="Goeker M."/>
        </authorList>
    </citation>
    <scope>NUCLEOTIDE SEQUENCE [LARGE SCALE GENOMIC DNA]</scope>
    <source>
        <strain evidence="4 5">DSM 203</strain>
    </source>
</reference>
<name>A0A4R4A7W3_MARGR</name>
<evidence type="ECO:0000313" key="5">
    <source>
        <dbReference type="Proteomes" id="UP000295247"/>
    </source>
</evidence>
<evidence type="ECO:0000256" key="1">
    <source>
        <dbReference type="ARBA" id="ARBA00022450"/>
    </source>
</evidence>
<gene>
    <name evidence="4" type="ORF">EDC29_110126</name>
</gene>
<dbReference type="InterPro" id="IPR009081">
    <property type="entry name" value="PP-bd_ACP"/>
</dbReference>
<keyword evidence="1" id="KW-0596">Phosphopantetheine</keyword>
<dbReference type="InterPro" id="IPR036736">
    <property type="entry name" value="ACP-like_sf"/>
</dbReference>
<dbReference type="SUPFAM" id="SSF47336">
    <property type="entry name" value="ACP-like"/>
    <property type="match status" value="1"/>
</dbReference>
<proteinExistence type="predicted"/>
<dbReference type="Proteomes" id="UP000295247">
    <property type="component" value="Unassembled WGS sequence"/>
</dbReference>
<feature type="domain" description="Carrier" evidence="3">
    <location>
        <begin position="10"/>
        <end position="89"/>
    </location>
</feature>
<evidence type="ECO:0000259" key="3">
    <source>
        <dbReference type="PROSITE" id="PS50075"/>
    </source>
</evidence>
<dbReference type="Pfam" id="PF00550">
    <property type="entry name" value="PP-binding"/>
    <property type="match status" value="1"/>
</dbReference>
<sequence length="91" mass="9778">MSMTLESGRATPADIIDVIHREFADRFAGRPIDPAAHLTSELGLDSMDIVRLLVSLEDQFNIRFDPVAVDLDAVFASPDTLAAYIGGECGG</sequence>
<dbReference type="AlphaFoldDB" id="A0A4R4A7W3"/>
<evidence type="ECO:0000256" key="2">
    <source>
        <dbReference type="ARBA" id="ARBA00022553"/>
    </source>
</evidence>
<dbReference type="EMBL" id="SMDC01000010">
    <property type="protein sequence ID" value="TCW34576.1"/>
    <property type="molecule type" value="Genomic_DNA"/>
</dbReference>
<dbReference type="PROSITE" id="PS00012">
    <property type="entry name" value="PHOSPHOPANTETHEINE"/>
    <property type="match status" value="1"/>
</dbReference>
<protein>
    <submittedName>
        <fullName evidence="4">Acyl carrier protein</fullName>
    </submittedName>
</protein>
<evidence type="ECO:0000313" key="4">
    <source>
        <dbReference type="EMBL" id="TCW34576.1"/>
    </source>
</evidence>
<dbReference type="InterPro" id="IPR006162">
    <property type="entry name" value="Ppantetheine_attach_site"/>
</dbReference>
<dbReference type="Gene3D" id="1.10.1200.10">
    <property type="entry name" value="ACP-like"/>
    <property type="match status" value="1"/>
</dbReference>
<accession>A0A4R4A7W3</accession>
<keyword evidence="2" id="KW-0597">Phosphoprotein</keyword>
<organism evidence="4 5">
    <name type="scientific">Marichromatium gracile</name>
    <name type="common">Chromatium gracile</name>
    <dbReference type="NCBI Taxonomy" id="1048"/>
    <lineage>
        <taxon>Bacteria</taxon>
        <taxon>Pseudomonadati</taxon>
        <taxon>Pseudomonadota</taxon>
        <taxon>Gammaproteobacteria</taxon>
        <taxon>Chromatiales</taxon>
        <taxon>Chromatiaceae</taxon>
        <taxon>Marichromatium</taxon>
    </lineage>
</organism>